<dbReference type="PANTHER" id="PTHR47784">
    <property type="entry name" value="STEROL UPTAKE CONTROL PROTEIN 2"/>
    <property type="match status" value="1"/>
</dbReference>
<evidence type="ECO:0000313" key="7">
    <source>
        <dbReference type="EMBL" id="OQE12531.1"/>
    </source>
</evidence>
<evidence type="ECO:0000313" key="8">
    <source>
        <dbReference type="Proteomes" id="UP000191518"/>
    </source>
</evidence>
<dbReference type="SMART" id="SM00066">
    <property type="entry name" value="GAL4"/>
    <property type="match status" value="1"/>
</dbReference>
<evidence type="ECO:0000259" key="6">
    <source>
        <dbReference type="PROSITE" id="PS50048"/>
    </source>
</evidence>
<evidence type="ECO:0000256" key="4">
    <source>
        <dbReference type="ARBA" id="ARBA00023242"/>
    </source>
</evidence>
<name>A0A1V6SEW1_9EURO</name>
<keyword evidence="2" id="KW-0238">DNA-binding</keyword>
<dbReference type="OrthoDB" id="4937900at2759"/>
<dbReference type="InterPro" id="IPR036864">
    <property type="entry name" value="Zn2-C6_fun-type_DNA-bd_sf"/>
</dbReference>
<evidence type="ECO:0000256" key="3">
    <source>
        <dbReference type="ARBA" id="ARBA00023163"/>
    </source>
</evidence>
<dbReference type="Proteomes" id="UP000191518">
    <property type="component" value="Unassembled WGS sequence"/>
</dbReference>
<dbReference type="GO" id="GO:0001228">
    <property type="term" value="F:DNA-binding transcription activator activity, RNA polymerase II-specific"/>
    <property type="evidence" value="ECO:0007669"/>
    <property type="project" value="TreeGrafter"/>
</dbReference>
<keyword evidence="1" id="KW-0805">Transcription regulation</keyword>
<evidence type="ECO:0000256" key="1">
    <source>
        <dbReference type="ARBA" id="ARBA00023015"/>
    </source>
</evidence>
<accession>A0A1V6SEW1</accession>
<proteinExistence type="predicted"/>
<dbReference type="InterPro" id="IPR001138">
    <property type="entry name" value="Zn2Cys6_DnaBD"/>
</dbReference>
<gene>
    <name evidence="7" type="ORF">PENVUL_c001G01705</name>
</gene>
<reference evidence="8" key="1">
    <citation type="journal article" date="2017" name="Nat. Microbiol.">
        <title>Global analysis of biosynthetic gene clusters reveals vast potential of secondary metabolite production in Penicillium species.</title>
        <authorList>
            <person name="Nielsen J.C."/>
            <person name="Grijseels S."/>
            <person name="Prigent S."/>
            <person name="Ji B."/>
            <person name="Dainat J."/>
            <person name="Nielsen K.F."/>
            <person name="Frisvad J.C."/>
            <person name="Workman M."/>
            <person name="Nielsen J."/>
        </authorList>
    </citation>
    <scope>NUCLEOTIDE SEQUENCE [LARGE SCALE GENOMIC DNA]</scope>
    <source>
        <strain evidence="8">IBT 29486</strain>
    </source>
</reference>
<sequence>MVRRTHKKSRNGCIECKRRHMKCDEQRPICSNCISSQRHCEFLEAVPIEQSSRSVRSETATASSAVGSPAVTSSPGQEPNNSPEDAPVNMLHVELVHNLSSETMATLNSPNNFSGISFQQILRYGLSAPYLMNELLSLSALHLSITRPEQRSLYRHHSTQLQNYALSSFKNFSTQINDENYVSIFLFAGILGMHMLCETLVYRENDFESFLDQFVQYTVLHHGVRTIAGGGRWQLLQQTELKPLLELGERMPSADASLGSVCQVLLDRIKGLGHDENIEKTYQQAIQALQSAITVVDRQIPGSNCLDVLIAWPVLVPREYIDLVAQRKGEALVILAHFGALVDTHKHSWIFCDGGKYLVESISQYLGPQWEEWLHWPQQSLVVTNSVQ</sequence>
<dbReference type="GO" id="GO:0008270">
    <property type="term" value="F:zinc ion binding"/>
    <property type="evidence" value="ECO:0007669"/>
    <property type="project" value="InterPro"/>
</dbReference>
<protein>
    <recommendedName>
        <fullName evidence="6">Zn(2)-C6 fungal-type domain-containing protein</fullName>
    </recommendedName>
</protein>
<dbReference type="PANTHER" id="PTHR47784:SF4">
    <property type="entry name" value="ZN(II)2CYS6 TRANSCRIPTION FACTOR (EUROFUNG)"/>
    <property type="match status" value="1"/>
</dbReference>
<feature type="compositionally biased region" description="Polar residues" evidence="5">
    <location>
        <begin position="53"/>
        <end position="83"/>
    </location>
</feature>
<dbReference type="Gene3D" id="4.10.240.10">
    <property type="entry name" value="Zn(2)-C6 fungal-type DNA-binding domain"/>
    <property type="match status" value="1"/>
</dbReference>
<dbReference type="EMBL" id="MDYP01000001">
    <property type="protein sequence ID" value="OQE12531.1"/>
    <property type="molecule type" value="Genomic_DNA"/>
</dbReference>
<dbReference type="CDD" id="cd00067">
    <property type="entry name" value="GAL4"/>
    <property type="match status" value="1"/>
</dbReference>
<dbReference type="AlphaFoldDB" id="A0A1V6SEW1"/>
<keyword evidence="3" id="KW-0804">Transcription</keyword>
<evidence type="ECO:0000256" key="2">
    <source>
        <dbReference type="ARBA" id="ARBA00023125"/>
    </source>
</evidence>
<feature type="region of interest" description="Disordered" evidence="5">
    <location>
        <begin position="53"/>
        <end position="86"/>
    </location>
</feature>
<keyword evidence="4" id="KW-0539">Nucleus</keyword>
<keyword evidence="8" id="KW-1185">Reference proteome</keyword>
<comment type="caution">
    <text evidence="7">The sequence shown here is derived from an EMBL/GenBank/DDBJ whole genome shotgun (WGS) entry which is preliminary data.</text>
</comment>
<dbReference type="SUPFAM" id="SSF57701">
    <property type="entry name" value="Zn2/Cys6 DNA-binding domain"/>
    <property type="match status" value="1"/>
</dbReference>
<dbReference type="PROSITE" id="PS00463">
    <property type="entry name" value="ZN2_CY6_FUNGAL_1"/>
    <property type="match status" value="1"/>
</dbReference>
<dbReference type="PROSITE" id="PS50048">
    <property type="entry name" value="ZN2_CY6_FUNGAL_2"/>
    <property type="match status" value="1"/>
</dbReference>
<dbReference type="Pfam" id="PF00172">
    <property type="entry name" value="Zn_clus"/>
    <property type="match status" value="1"/>
</dbReference>
<dbReference type="InterPro" id="IPR053157">
    <property type="entry name" value="Sterol_Uptake_Regulator"/>
</dbReference>
<organism evidence="7 8">
    <name type="scientific">Penicillium vulpinum</name>
    <dbReference type="NCBI Taxonomy" id="29845"/>
    <lineage>
        <taxon>Eukaryota</taxon>
        <taxon>Fungi</taxon>
        <taxon>Dikarya</taxon>
        <taxon>Ascomycota</taxon>
        <taxon>Pezizomycotina</taxon>
        <taxon>Eurotiomycetes</taxon>
        <taxon>Eurotiomycetidae</taxon>
        <taxon>Eurotiales</taxon>
        <taxon>Aspergillaceae</taxon>
        <taxon>Penicillium</taxon>
    </lineage>
</organism>
<evidence type="ECO:0000256" key="5">
    <source>
        <dbReference type="SAM" id="MobiDB-lite"/>
    </source>
</evidence>
<dbReference type="GO" id="GO:0003677">
    <property type="term" value="F:DNA binding"/>
    <property type="evidence" value="ECO:0007669"/>
    <property type="project" value="UniProtKB-KW"/>
</dbReference>
<dbReference type="STRING" id="29845.A0A1V6SEW1"/>
<feature type="domain" description="Zn(2)-C6 fungal-type" evidence="6">
    <location>
        <begin position="12"/>
        <end position="42"/>
    </location>
</feature>